<evidence type="ECO:0000313" key="3">
    <source>
        <dbReference type="Proteomes" id="UP000183253"/>
    </source>
</evidence>
<protein>
    <recommendedName>
        <fullName evidence="4">Structural protein P5</fullName>
    </recommendedName>
</protein>
<evidence type="ECO:0000313" key="2">
    <source>
        <dbReference type="EMBL" id="SEA06511.1"/>
    </source>
</evidence>
<dbReference type="AlphaFoldDB" id="A0A1H3Y604"/>
<evidence type="ECO:0000256" key="1">
    <source>
        <dbReference type="SAM" id="MobiDB-lite"/>
    </source>
</evidence>
<accession>A0A1H3Y604</accession>
<sequence>MSRGLSNCNPGNIRQSKTRYQGEVVPSRDKAFKQFQTMAWGYRAMFVLLDSYYRNGYTTIRKIIVRYAPPIKNHTENYIRWVCEWSGIGADTPLNPQRGELMLPVVAAMSRVENGIPAVLADVQAGWNLYLTHKP</sequence>
<proteinExistence type="predicted"/>
<dbReference type="RefSeq" id="WP_010259897.1">
    <property type="nucleotide sequence ID" value="NZ_CAEG01000004.1"/>
</dbReference>
<reference evidence="2 3" key="1">
    <citation type="submission" date="2016-10" db="EMBL/GenBank/DDBJ databases">
        <authorList>
            <person name="de Groot N.N."/>
        </authorList>
    </citation>
    <scope>NUCLEOTIDE SEQUENCE [LARGE SCALE GENOMIC DNA]</scope>
    <source>
        <strain evidence="2 3">DSM 25383</strain>
    </source>
</reference>
<dbReference type="Proteomes" id="UP000183253">
    <property type="component" value="Unassembled WGS sequence"/>
</dbReference>
<organism evidence="2 3">
    <name type="scientific">Alistipes timonensis JC136</name>
    <dbReference type="NCBI Taxonomy" id="1033731"/>
    <lineage>
        <taxon>Bacteria</taxon>
        <taxon>Pseudomonadati</taxon>
        <taxon>Bacteroidota</taxon>
        <taxon>Bacteroidia</taxon>
        <taxon>Bacteroidales</taxon>
        <taxon>Rikenellaceae</taxon>
        <taxon>Alistipes</taxon>
    </lineage>
</organism>
<gene>
    <name evidence="2" type="ORF">SAMN05444145_101442</name>
</gene>
<feature type="compositionally biased region" description="Polar residues" evidence="1">
    <location>
        <begin position="1"/>
        <end position="19"/>
    </location>
</feature>
<feature type="region of interest" description="Disordered" evidence="1">
    <location>
        <begin position="1"/>
        <end position="21"/>
    </location>
</feature>
<evidence type="ECO:0008006" key="4">
    <source>
        <dbReference type="Google" id="ProtNLM"/>
    </source>
</evidence>
<dbReference type="EMBL" id="FNRI01000001">
    <property type="protein sequence ID" value="SEA06511.1"/>
    <property type="molecule type" value="Genomic_DNA"/>
</dbReference>
<dbReference type="OrthoDB" id="1118459at2"/>
<keyword evidence="3" id="KW-1185">Reference proteome</keyword>
<name>A0A1H3Y604_9BACT</name>
<dbReference type="STRING" id="1033731.SAMN05444145_101442"/>